<dbReference type="EMBL" id="CATOUU010000865">
    <property type="protein sequence ID" value="CAI9955437.1"/>
    <property type="molecule type" value="Genomic_DNA"/>
</dbReference>
<organism evidence="1">
    <name type="scientific">Hexamita inflata</name>
    <dbReference type="NCBI Taxonomy" id="28002"/>
    <lineage>
        <taxon>Eukaryota</taxon>
        <taxon>Metamonada</taxon>
        <taxon>Diplomonadida</taxon>
        <taxon>Hexamitidae</taxon>
        <taxon>Hexamitinae</taxon>
        <taxon>Hexamita</taxon>
    </lineage>
</organism>
<reference evidence="1" key="1">
    <citation type="submission" date="2023-06" db="EMBL/GenBank/DDBJ databases">
        <authorList>
            <person name="Kurt Z."/>
        </authorList>
    </citation>
    <scope>NUCLEOTIDE SEQUENCE</scope>
</reference>
<sequence length="353" mass="40955">MNGQVLKTNQLCNIIKISANHNIYLQINDEGINVINQCKQILYEIQHKEKYDIIDRPYLQHPVILNGQIFVKIGVSLFTVTLSGLKHVLTLADTFEFFGFEGNLYIVINKILFVYAQTPQNQNFWGKLSDLSPLDLMRVAYVSHANLLLVRANFDYYPIQFCEQLCFKCVTSKMLRLFLKITNLSEVIYNQADETIQIIHKMNQYFKFVFSQNCVVVVENVENLQFTDLLTGEVVNSYNQKLDACVELGSYGLQIVNSVFGAERIAEKQRAYFEFVQNQGALQLFDQFVEKSIFKYQKIEFGVRFGNQNKIFKNVQKDSKRKMNTIQEIINKISSLTNKITCIFTDQEENTNQ</sequence>
<accession>A0AA86UL20</accession>
<dbReference type="EMBL" id="CAXDID020000010">
    <property type="protein sequence ID" value="CAL5979121.1"/>
    <property type="molecule type" value="Genomic_DNA"/>
</dbReference>
<name>A0AA86UL20_9EUKA</name>
<dbReference type="Proteomes" id="UP001642409">
    <property type="component" value="Unassembled WGS sequence"/>
</dbReference>
<evidence type="ECO:0000313" key="2">
    <source>
        <dbReference type="EMBL" id="CAL5979121.1"/>
    </source>
</evidence>
<proteinExistence type="predicted"/>
<evidence type="ECO:0000313" key="3">
    <source>
        <dbReference type="Proteomes" id="UP001642409"/>
    </source>
</evidence>
<keyword evidence="3" id="KW-1185">Reference proteome</keyword>
<reference evidence="2 3" key="2">
    <citation type="submission" date="2024-07" db="EMBL/GenBank/DDBJ databases">
        <authorList>
            <person name="Akdeniz Z."/>
        </authorList>
    </citation>
    <scope>NUCLEOTIDE SEQUENCE [LARGE SCALE GENOMIC DNA]</scope>
</reference>
<protein>
    <submittedName>
        <fullName evidence="2">Hypothetical_protein</fullName>
    </submittedName>
</protein>
<dbReference type="AlphaFoldDB" id="A0AA86UL20"/>
<evidence type="ECO:0000313" key="1">
    <source>
        <dbReference type="EMBL" id="CAI9955437.1"/>
    </source>
</evidence>
<gene>
    <name evidence="1" type="ORF">HINF_LOCUS43082</name>
    <name evidence="2" type="ORF">HINF_LOCUS5268</name>
</gene>
<comment type="caution">
    <text evidence="1">The sequence shown here is derived from an EMBL/GenBank/DDBJ whole genome shotgun (WGS) entry which is preliminary data.</text>
</comment>